<accession>A0ABP9FKU7</accession>
<evidence type="ECO:0000256" key="2">
    <source>
        <dbReference type="ARBA" id="ARBA00023125"/>
    </source>
</evidence>
<gene>
    <name evidence="6" type="ORF">GCM10025789_26520</name>
</gene>
<proteinExistence type="predicted"/>
<evidence type="ECO:0000313" key="7">
    <source>
        <dbReference type="Proteomes" id="UP001501521"/>
    </source>
</evidence>
<dbReference type="EMBL" id="BAABLV010000038">
    <property type="protein sequence ID" value="GAA4905828.1"/>
    <property type="molecule type" value="Genomic_DNA"/>
</dbReference>
<protein>
    <submittedName>
        <fullName evidence="6">FCD domain-containing protein</fullName>
    </submittedName>
</protein>
<evidence type="ECO:0000256" key="3">
    <source>
        <dbReference type="ARBA" id="ARBA00023163"/>
    </source>
</evidence>
<sequence length="222" mass="23611">MTTGGFENALDYLTGEILSGRLAAGDRLPNERELSSQLGASRSAVREAIKVLQAQGVLSSATGRAGGTTVGTGQGVAFGRMLKLHVALEAVSFAEITETRVALERAAALAAVGRPMGEVRRLAEEMVGVTRPAAFNDLDTAFHVAIAAAGENRLIRDMTIAIREAVAERILSAEERLAQWEELRARLVHEHLHIVDALEAGDGERAAQLSEEHVRNALAALS</sequence>
<feature type="coiled-coil region" evidence="4">
    <location>
        <begin position="163"/>
        <end position="190"/>
    </location>
</feature>
<comment type="caution">
    <text evidence="6">The sequence shown here is derived from an EMBL/GenBank/DDBJ whole genome shotgun (WGS) entry which is preliminary data.</text>
</comment>
<dbReference type="Pfam" id="PF07729">
    <property type="entry name" value="FCD"/>
    <property type="match status" value="1"/>
</dbReference>
<dbReference type="InterPro" id="IPR008920">
    <property type="entry name" value="TF_FadR/GntR_C"/>
</dbReference>
<dbReference type="PANTHER" id="PTHR43537:SF5">
    <property type="entry name" value="UXU OPERON TRANSCRIPTIONAL REGULATOR"/>
    <property type="match status" value="1"/>
</dbReference>
<dbReference type="InterPro" id="IPR036390">
    <property type="entry name" value="WH_DNA-bd_sf"/>
</dbReference>
<dbReference type="InterPro" id="IPR036388">
    <property type="entry name" value="WH-like_DNA-bd_sf"/>
</dbReference>
<dbReference type="PRINTS" id="PR00035">
    <property type="entry name" value="HTHGNTR"/>
</dbReference>
<evidence type="ECO:0000313" key="6">
    <source>
        <dbReference type="EMBL" id="GAA4905828.1"/>
    </source>
</evidence>
<name>A0ABP9FKU7_9ACTN</name>
<evidence type="ECO:0000259" key="5">
    <source>
        <dbReference type="PROSITE" id="PS50949"/>
    </source>
</evidence>
<dbReference type="Gene3D" id="1.20.120.530">
    <property type="entry name" value="GntR ligand-binding domain-like"/>
    <property type="match status" value="1"/>
</dbReference>
<evidence type="ECO:0000256" key="4">
    <source>
        <dbReference type="SAM" id="Coils"/>
    </source>
</evidence>
<dbReference type="InterPro" id="IPR000524">
    <property type="entry name" value="Tscrpt_reg_HTH_GntR"/>
</dbReference>
<keyword evidence="4" id="KW-0175">Coiled coil</keyword>
<dbReference type="Gene3D" id="1.10.10.10">
    <property type="entry name" value="Winged helix-like DNA-binding domain superfamily/Winged helix DNA-binding domain"/>
    <property type="match status" value="1"/>
</dbReference>
<dbReference type="CDD" id="cd07377">
    <property type="entry name" value="WHTH_GntR"/>
    <property type="match status" value="1"/>
</dbReference>
<evidence type="ECO:0000256" key="1">
    <source>
        <dbReference type="ARBA" id="ARBA00023015"/>
    </source>
</evidence>
<feature type="domain" description="HTH gntR-type" evidence="5">
    <location>
        <begin position="3"/>
        <end position="73"/>
    </location>
</feature>
<dbReference type="Pfam" id="PF00392">
    <property type="entry name" value="GntR"/>
    <property type="match status" value="1"/>
</dbReference>
<keyword evidence="3" id="KW-0804">Transcription</keyword>
<reference evidence="7" key="1">
    <citation type="journal article" date="2019" name="Int. J. Syst. Evol. Microbiol.">
        <title>The Global Catalogue of Microorganisms (GCM) 10K type strain sequencing project: providing services to taxonomists for standard genome sequencing and annotation.</title>
        <authorList>
            <consortium name="The Broad Institute Genomics Platform"/>
            <consortium name="The Broad Institute Genome Sequencing Center for Infectious Disease"/>
            <person name="Wu L."/>
            <person name="Ma J."/>
        </authorList>
    </citation>
    <scope>NUCLEOTIDE SEQUENCE [LARGE SCALE GENOMIC DNA]</scope>
    <source>
        <strain evidence="7">JCM 19125</strain>
    </source>
</reference>
<keyword evidence="1" id="KW-0805">Transcription regulation</keyword>
<dbReference type="SMART" id="SM00345">
    <property type="entry name" value="HTH_GNTR"/>
    <property type="match status" value="1"/>
</dbReference>
<keyword evidence="7" id="KW-1185">Reference proteome</keyword>
<dbReference type="SMART" id="SM00895">
    <property type="entry name" value="FCD"/>
    <property type="match status" value="1"/>
</dbReference>
<dbReference type="SUPFAM" id="SSF48008">
    <property type="entry name" value="GntR ligand-binding domain-like"/>
    <property type="match status" value="1"/>
</dbReference>
<keyword evidence="2" id="KW-0238">DNA-binding</keyword>
<organism evidence="6 7">
    <name type="scientific">Tessaracoccus lubricantis</name>
    <dbReference type="NCBI Taxonomy" id="545543"/>
    <lineage>
        <taxon>Bacteria</taxon>
        <taxon>Bacillati</taxon>
        <taxon>Actinomycetota</taxon>
        <taxon>Actinomycetes</taxon>
        <taxon>Propionibacteriales</taxon>
        <taxon>Propionibacteriaceae</taxon>
        <taxon>Tessaracoccus</taxon>
    </lineage>
</organism>
<dbReference type="PROSITE" id="PS50949">
    <property type="entry name" value="HTH_GNTR"/>
    <property type="match status" value="1"/>
</dbReference>
<dbReference type="SUPFAM" id="SSF46785">
    <property type="entry name" value="Winged helix' DNA-binding domain"/>
    <property type="match status" value="1"/>
</dbReference>
<dbReference type="Proteomes" id="UP001501521">
    <property type="component" value="Unassembled WGS sequence"/>
</dbReference>
<dbReference type="InterPro" id="IPR011711">
    <property type="entry name" value="GntR_C"/>
</dbReference>
<dbReference type="PANTHER" id="PTHR43537">
    <property type="entry name" value="TRANSCRIPTIONAL REGULATOR, GNTR FAMILY"/>
    <property type="match status" value="1"/>
</dbReference>
<dbReference type="RefSeq" id="WP_182763426.1">
    <property type="nucleotide sequence ID" value="NZ_BAABLV010000038.1"/>
</dbReference>